<name>A0A9P1N7M9_9PELO</name>
<dbReference type="AlphaFoldDB" id="A0A9P1N7M9"/>
<evidence type="ECO:0000313" key="2">
    <source>
        <dbReference type="Proteomes" id="UP001152747"/>
    </source>
</evidence>
<proteinExistence type="predicted"/>
<comment type="caution">
    <text evidence="1">The sequence shown here is derived from an EMBL/GenBank/DDBJ whole genome shotgun (WGS) entry which is preliminary data.</text>
</comment>
<evidence type="ECO:0000313" key="1">
    <source>
        <dbReference type="EMBL" id="CAI5452784.1"/>
    </source>
</evidence>
<gene>
    <name evidence="1" type="ORF">CAMP_LOCUS15421</name>
</gene>
<reference evidence="1" key="1">
    <citation type="submission" date="2022-11" db="EMBL/GenBank/DDBJ databases">
        <authorList>
            <person name="Kikuchi T."/>
        </authorList>
    </citation>
    <scope>NUCLEOTIDE SEQUENCE</scope>
    <source>
        <strain evidence="1">PS1010</strain>
    </source>
</reference>
<accession>A0A9P1N7M9</accession>
<sequence>MERSWNMERINIKFEFNKILLELKNILLDRCEIAGRDINSYATQELREYTLERITRDQINYLIENVERLMSDKHEIVDVENQIEFAQMTGRETISLVDKWETLDEKFQIDVKAFLEDLRSIFIKNY</sequence>
<keyword evidence="2" id="KW-1185">Reference proteome</keyword>
<organism evidence="1 2">
    <name type="scientific">Caenorhabditis angaria</name>
    <dbReference type="NCBI Taxonomy" id="860376"/>
    <lineage>
        <taxon>Eukaryota</taxon>
        <taxon>Metazoa</taxon>
        <taxon>Ecdysozoa</taxon>
        <taxon>Nematoda</taxon>
        <taxon>Chromadorea</taxon>
        <taxon>Rhabditida</taxon>
        <taxon>Rhabditina</taxon>
        <taxon>Rhabditomorpha</taxon>
        <taxon>Rhabditoidea</taxon>
        <taxon>Rhabditidae</taxon>
        <taxon>Peloderinae</taxon>
        <taxon>Caenorhabditis</taxon>
    </lineage>
</organism>
<dbReference type="Proteomes" id="UP001152747">
    <property type="component" value="Unassembled WGS sequence"/>
</dbReference>
<dbReference type="EMBL" id="CANHGI010000005">
    <property type="protein sequence ID" value="CAI5452784.1"/>
    <property type="molecule type" value="Genomic_DNA"/>
</dbReference>
<protein>
    <submittedName>
        <fullName evidence="1">Uncharacterized protein</fullName>
    </submittedName>
</protein>